<keyword evidence="2" id="KW-1185">Reference proteome</keyword>
<name>A0A7M1RTW3_9CAUD</name>
<dbReference type="Proteomes" id="UP000594129">
    <property type="component" value="Segment"/>
</dbReference>
<reference evidence="1 2" key="1">
    <citation type="submission" date="2020-07" db="EMBL/GenBank/DDBJ databases">
        <title>Taxonomic proposal: Crassvirales, a new order of highly abundant and diverse bacterial viruses.</title>
        <authorList>
            <person name="Shkoporov A.N."/>
            <person name="Stockdale S.R."/>
            <person name="Guerin E."/>
            <person name="Ross R.P."/>
            <person name="Hill C."/>
        </authorList>
    </citation>
    <scope>NUCLEOTIDE SEQUENCE [LARGE SCALE GENOMIC DNA]</scope>
</reference>
<proteinExistence type="predicted"/>
<evidence type="ECO:0000313" key="2">
    <source>
        <dbReference type="Proteomes" id="UP000594129"/>
    </source>
</evidence>
<dbReference type="PROSITE" id="PS50007">
    <property type="entry name" value="PIPLC_X_DOMAIN"/>
    <property type="match status" value="1"/>
</dbReference>
<sequence length="229" mass="27670">MACAINLEKVTFYYLYRIKYKHMNIGTHNSLTYLTPKTWWGKLLKFTARCQSIDYEKQYELGARVFDIRLWYNDIMCEEIRHGRIAYDNSWMVLREMLKFLDKKGDCYVRVLCEEDSFAKNDPLAVNKEHEFIYDCESYETRYKNIKFFGGNRKYDWKVLYEFKNKDIPTLVDKYSSTTSLFKNDNKFLRIIDDLCPILYAKLKNHQNIEEHKQSGSKDYLFIDFINIQ</sequence>
<dbReference type="SUPFAM" id="SSF51695">
    <property type="entry name" value="PLC-like phosphodiesterases"/>
    <property type="match status" value="1"/>
</dbReference>
<dbReference type="InterPro" id="IPR017946">
    <property type="entry name" value="PLC-like_Pdiesterase_TIM-brl"/>
</dbReference>
<dbReference type="GeneID" id="65131875"/>
<protein>
    <submittedName>
        <fullName evidence="1">Uncharacterized protein</fullName>
    </submittedName>
</protein>
<dbReference type="GO" id="GO:0008081">
    <property type="term" value="F:phosphoric diester hydrolase activity"/>
    <property type="evidence" value="ECO:0007669"/>
    <property type="project" value="InterPro"/>
</dbReference>
<dbReference type="RefSeq" id="YP_010113356.1">
    <property type="nucleotide sequence ID" value="NC_055902.1"/>
</dbReference>
<dbReference type="EMBL" id="MT774409">
    <property type="protein sequence ID" value="QOR57716.1"/>
    <property type="molecule type" value="Genomic_DNA"/>
</dbReference>
<dbReference type="Gene3D" id="3.20.20.190">
    <property type="entry name" value="Phosphatidylinositol (PI) phosphodiesterase"/>
    <property type="match status" value="1"/>
</dbReference>
<accession>A0A7M1RTW3</accession>
<organism evidence="1 2">
    <name type="scientific">uncultured phage cr131_1</name>
    <dbReference type="NCBI Taxonomy" id="2772093"/>
    <lineage>
        <taxon>Viruses</taxon>
        <taxon>Duplodnaviria</taxon>
        <taxon>Heunggongvirae</taxon>
        <taxon>Uroviricota</taxon>
        <taxon>Caudoviricetes</taxon>
        <taxon>Crassvirales</taxon>
        <taxon>Suoliviridae</taxon>
        <taxon>Oafivirinae</taxon>
        <taxon>Cacepaovirus</taxon>
        <taxon>Cacepaovirus simiae</taxon>
    </lineage>
</organism>
<evidence type="ECO:0000313" key="1">
    <source>
        <dbReference type="EMBL" id="QOR57716.1"/>
    </source>
</evidence>
<dbReference type="GO" id="GO:0006629">
    <property type="term" value="P:lipid metabolic process"/>
    <property type="evidence" value="ECO:0007669"/>
    <property type="project" value="InterPro"/>
</dbReference>
<dbReference type="KEGG" id="vg:65131875"/>